<dbReference type="AlphaFoldDB" id="A0A073IMG5"/>
<proteinExistence type="predicted"/>
<evidence type="ECO:0000313" key="1">
    <source>
        <dbReference type="EMBL" id="KEJ90696.1"/>
    </source>
</evidence>
<dbReference type="EMBL" id="JAMC01000001">
    <property type="protein sequence ID" value="KEJ90696.1"/>
    <property type="molecule type" value="Genomic_DNA"/>
</dbReference>
<accession>A0A073IMG5</accession>
<dbReference type="Proteomes" id="UP000027734">
    <property type="component" value="Unassembled WGS sequence"/>
</dbReference>
<keyword evidence="2" id="KW-1185">Reference proteome</keyword>
<dbReference type="STRING" id="1300350.Z948_1671"/>
<dbReference type="OrthoDB" id="7956241at2"/>
<organism evidence="1 2">
    <name type="scientific">Sulfitobacter donghicola DSW-25 = KCTC 12864 = JCM 14565</name>
    <dbReference type="NCBI Taxonomy" id="1300350"/>
    <lineage>
        <taxon>Bacteria</taxon>
        <taxon>Pseudomonadati</taxon>
        <taxon>Pseudomonadota</taxon>
        <taxon>Alphaproteobacteria</taxon>
        <taxon>Rhodobacterales</taxon>
        <taxon>Roseobacteraceae</taxon>
        <taxon>Sulfitobacter</taxon>
    </lineage>
</organism>
<dbReference type="eggNOG" id="ENOG502ZH0U">
    <property type="taxonomic scope" value="Bacteria"/>
</dbReference>
<comment type="caution">
    <text evidence="1">The sequence shown here is derived from an EMBL/GenBank/DDBJ whole genome shotgun (WGS) entry which is preliminary data.</text>
</comment>
<sequence length="335" mass="35339">MRYRKEILMAAGTLSCAVGIGFFMQQSATTAPSSQYQGATLANADAAVLDVEEIVLTSAEFADDFVKPQKEEPVSFAPEQEMAAPALDDLPSGVVAGTVDAEKPAMEDTAEMICEITANARPVAAAMVNLTVDAACLPNERVTVHHSGLLFNQLTDENGAFDITVPSMSIDATFVVAFNNGEGAVAQAVVDELADYNRVAVQWKGDTGFQLHARENGADYGDEGHVWSGAARDMSFAVTGQGGFIALLGDPEVADGLVAEVYTFPSDQADKVDLSVETEVAKANCGLEIEAQTLQTNSGNDITSRDLTLSVPDCDAAGNFLVLNNLFEDLKVASN</sequence>
<gene>
    <name evidence="1" type="ORF">DSW25_01905</name>
</gene>
<name>A0A073IMG5_9RHOB</name>
<evidence type="ECO:0000313" key="2">
    <source>
        <dbReference type="Proteomes" id="UP000027734"/>
    </source>
</evidence>
<reference evidence="1 2" key="1">
    <citation type="submission" date="2014-01" db="EMBL/GenBank/DDBJ databases">
        <title>Sulfitobacter donghicola JCM 14565 Genome Sequencing.</title>
        <authorList>
            <person name="Lai Q."/>
            <person name="Hong Z."/>
        </authorList>
    </citation>
    <scope>NUCLEOTIDE SEQUENCE [LARGE SCALE GENOMIC DNA]</scope>
    <source>
        <strain evidence="1 2">JCM 14565</strain>
    </source>
</reference>
<protein>
    <submittedName>
        <fullName evidence="1">Translocase</fullName>
    </submittedName>
</protein>